<organism evidence="1 2">
    <name type="scientific">Kingella oralis ATCC 51147</name>
    <dbReference type="NCBI Taxonomy" id="629741"/>
    <lineage>
        <taxon>Bacteria</taxon>
        <taxon>Pseudomonadati</taxon>
        <taxon>Pseudomonadota</taxon>
        <taxon>Betaproteobacteria</taxon>
        <taxon>Neisseriales</taxon>
        <taxon>Neisseriaceae</taxon>
        <taxon>Kingella</taxon>
    </lineage>
</organism>
<keyword evidence="2" id="KW-1185">Reference proteome</keyword>
<dbReference type="Proteomes" id="UP000003009">
    <property type="component" value="Unassembled WGS sequence"/>
</dbReference>
<dbReference type="STRING" id="629741.GCWU000324_01972"/>
<evidence type="ECO:0000313" key="1">
    <source>
        <dbReference type="EMBL" id="EEP67723.1"/>
    </source>
</evidence>
<gene>
    <name evidence="1" type="ORF">GCWU000324_01972</name>
</gene>
<dbReference type="AlphaFoldDB" id="C4GIV1"/>
<accession>C4GIV1</accession>
<dbReference type="HOGENOM" id="CLU_3291010_0_0_4"/>
<name>C4GIV1_9NEIS</name>
<dbReference type="EMBL" id="ACJW02000003">
    <property type="protein sequence ID" value="EEP67723.1"/>
    <property type="molecule type" value="Genomic_DNA"/>
</dbReference>
<protein>
    <submittedName>
        <fullName evidence="1">Uncharacterized protein</fullName>
    </submittedName>
</protein>
<proteinExistence type="predicted"/>
<sequence>MRRVKLNLISGCLLVTVIPFSGCLNSRACKLVHAPFSNVQ</sequence>
<comment type="caution">
    <text evidence="1">The sequence shown here is derived from an EMBL/GenBank/DDBJ whole genome shotgun (WGS) entry which is preliminary data.</text>
</comment>
<reference evidence="1" key="1">
    <citation type="submission" date="2009-04" db="EMBL/GenBank/DDBJ databases">
        <authorList>
            <person name="Weinstock G."/>
            <person name="Sodergren E."/>
            <person name="Clifton S."/>
            <person name="Fulton L."/>
            <person name="Fulton B."/>
            <person name="Courtney L."/>
            <person name="Fronick C."/>
            <person name="Harrison M."/>
            <person name="Strong C."/>
            <person name="Farmer C."/>
            <person name="Delahaunty K."/>
            <person name="Markovic C."/>
            <person name="Hall O."/>
            <person name="Minx P."/>
            <person name="Tomlinson C."/>
            <person name="Mitreva M."/>
            <person name="Nelson J."/>
            <person name="Hou S."/>
            <person name="Wollam A."/>
            <person name="Pepin K.H."/>
            <person name="Johnson M."/>
            <person name="Bhonagiri V."/>
            <person name="Nash W.E."/>
            <person name="Warren W."/>
            <person name="Chinwalla A."/>
            <person name="Mardis E.R."/>
            <person name="Wilson R.K."/>
        </authorList>
    </citation>
    <scope>NUCLEOTIDE SEQUENCE [LARGE SCALE GENOMIC DNA]</scope>
    <source>
        <strain evidence="1">ATCC 51147</strain>
    </source>
</reference>
<evidence type="ECO:0000313" key="2">
    <source>
        <dbReference type="Proteomes" id="UP000003009"/>
    </source>
</evidence>